<dbReference type="EMBL" id="CP002872">
    <property type="protein sequence ID" value="AEI36843.1"/>
    <property type="molecule type" value="Genomic_DNA"/>
</dbReference>
<keyword evidence="2" id="KW-1185">Reference proteome</keyword>
<organism evidence="1 2">
    <name type="scientific">Francisella salina</name>
    <dbReference type="NCBI Taxonomy" id="573569"/>
    <lineage>
        <taxon>Bacteria</taxon>
        <taxon>Pseudomonadati</taxon>
        <taxon>Pseudomonadota</taxon>
        <taxon>Gammaproteobacteria</taxon>
        <taxon>Thiotrichales</taxon>
        <taxon>Francisellaceae</taxon>
        <taxon>Francisella</taxon>
    </lineage>
</organism>
<name>A0ABM5MCG7_FRAST</name>
<sequence length="42" mass="4961">MVNFTDTIKNHHSAFEIDKKSLKKISMLENYQNYGMINIKNT</sequence>
<proteinExistence type="predicted"/>
<accession>A0ABM5MCG7</accession>
<gene>
    <name evidence="1" type="ordered locus">F7308_1919</name>
</gene>
<protein>
    <submittedName>
        <fullName evidence="1">Uncharacterized protein</fullName>
    </submittedName>
</protein>
<reference evidence="1" key="1">
    <citation type="submission" date="2011-05" db="EMBL/GenBank/DDBJ databases">
        <authorList>
            <person name="Kuske C.R."/>
            <person name="Challacombe J.F."/>
            <person name="Siddaramappa S."/>
            <person name="Petersen J.M."/>
            <person name="Bruce D.C."/>
        </authorList>
    </citation>
    <scope>NUCLEOTIDE SEQUENCE</scope>
    <source>
        <strain evidence="1">TX077308</strain>
    </source>
</reference>
<evidence type="ECO:0000313" key="1">
    <source>
        <dbReference type="EMBL" id="AEI36843.1"/>
    </source>
</evidence>
<dbReference type="Proteomes" id="UP000000490">
    <property type="component" value="Chromosome"/>
</dbReference>
<evidence type="ECO:0000313" key="2">
    <source>
        <dbReference type="Proteomes" id="UP000000490"/>
    </source>
</evidence>